<keyword evidence="1" id="KW-0378">Hydrolase</keyword>
<dbReference type="InterPro" id="IPR040170">
    <property type="entry name" value="Cytosol_ACT"/>
</dbReference>
<dbReference type="InterPro" id="IPR006683">
    <property type="entry name" value="Thioestr_dom"/>
</dbReference>
<evidence type="ECO:0000313" key="3">
    <source>
        <dbReference type="EMBL" id="CAD9223723.1"/>
    </source>
</evidence>
<sequence>MELSQLKPPSARKSPAKSATFLSEILGEETASGQVMPTGAILELMDLVAGRVAFSHADGIVATVSVDRVDLLVPLCHMDLVRVEGEIVSVGASSMIVAVKVLKHDIQTRKFVHAAFSFITMVALNPDLKPKKDVPKLDLPDDETARSDALAQRRKQLAEEWVQMQREVDDQSEKLSTVTVEEDTNKEKREFLTIPETEVIVRKQSLPRHLNHNNTIFGGDILKWMEQTATYAARRFTGNSHVLTISMNRVSFKHPLTHRDVVDMRAYVVYVRTYVLEVEVLAYLDRIDAQINSHVGHFTILNLDPLGFKRPIVVGIRLRDEDPEQLKRYEKAKRRFHFNRKEEATQTRSRGEGEFRTFWLSA</sequence>
<feature type="domain" description="HotDog ACOT-type" evidence="2">
    <location>
        <begin position="195"/>
        <end position="306"/>
    </location>
</feature>
<dbReference type="PROSITE" id="PS51770">
    <property type="entry name" value="HOTDOG_ACOT"/>
    <property type="match status" value="2"/>
</dbReference>
<dbReference type="Pfam" id="PF03061">
    <property type="entry name" value="4HBT"/>
    <property type="match status" value="2"/>
</dbReference>
<dbReference type="PANTHER" id="PTHR11049:SF24">
    <property type="entry name" value="CYTOSOLIC ACYL COENZYME A THIOESTER HYDROLASE"/>
    <property type="match status" value="1"/>
</dbReference>
<gene>
    <name evidence="3" type="ORF">CCAE0312_LOCUS793</name>
</gene>
<evidence type="ECO:0000259" key="2">
    <source>
        <dbReference type="PROSITE" id="PS51770"/>
    </source>
</evidence>
<feature type="domain" description="HotDog ACOT-type" evidence="2">
    <location>
        <begin position="15"/>
        <end position="127"/>
    </location>
</feature>
<dbReference type="CDD" id="cd03442">
    <property type="entry name" value="BFIT_BACH"/>
    <property type="match status" value="2"/>
</dbReference>
<dbReference type="Gene3D" id="3.10.129.10">
    <property type="entry name" value="Hotdog Thioesterase"/>
    <property type="match status" value="2"/>
</dbReference>
<evidence type="ECO:0000256" key="1">
    <source>
        <dbReference type="ARBA" id="ARBA00022801"/>
    </source>
</evidence>
<dbReference type="GO" id="GO:0005829">
    <property type="term" value="C:cytosol"/>
    <property type="evidence" value="ECO:0007669"/>
    <property type="project" value="TreeGrafter"/>
</dbReference>
<dbReference type="InterPro" id="IPR029069">
    <property type="entry name" value="HotDog_dom_sf"/>
</dbReference>
<dbReference type="InterPro" id="IPR033120">
    <property type="entry name" value="HOTDOG_ACOT"/>
</dbReference>
<dbReference type="GO" id="GO:0052816">
    <property type="term" value="F:long-chain fatty acyl-CoA hydrolase activity"/>
    <property type="evidence" value="ECO:0007669"/>
    <property type="project" value="TreeGrafter"/>
</dbReference>
<dbReference type="GO" id="GO:0009062">
    <property type="term" value="P:fatty acid catabolic process"/>
    <property type="evidence" value="ECO:0007669"/>
    <property type="project" value="TreeGrafter"/>
</dbReference>
<dbReference type="AlphaFoldDB" id="A0A7S1T667"/>
<dbReference type="SUPFAM" id="SSF54637">
    <property type="entry name" value="Thioesterase/thiol ester dehydrase-isomerase"/>
    <property type="match status" value="2"/>
</dbReference>
<dbReference type="GO" id="GO:0006637">
    <property type="term" value="P:acyl-CoA metabolic process"/>
    <property type="evidence" value="ECO:0007669"/>
    <property type="project" value="TreeGrafter"/>
</dbReference>
<reference evidence="3" key="1">
    <citation type="submission" date="2021-01" db="EMBL/GenBank/DDBJ databases">
        <authorList>
            <person name="Corre E."/>
            <person name="Pelletier E."/>
            <person name="Niang G."/>
            <person name="Scheremetjew M."/>
            <person name="Finn R."/>
            <person name="Kale V."/>
            <person name="Holt S."/>
            <person name="Cochrane G."/>
            <person name="Meng A."/>
            <person name="Brown T."/>
            <person name="Cohen L."/>
        </authorList>
    </citation>
    <scope>NUCLEOTIDE SEQUENCE</scope>
    <source>
        <strain evidence="3">SAG 36.94</strain>
    </source>
</reference>
<name>A0A7S1T667_9RHOD</name>
<dbReference type="EMBL" id="HBGH01001562">
    <property type="protein sequence ID" value="CAD9223723.1"/>
    <property type="molecule type" value="Transcribed_RNA"/>
</dbReference>
<dbReference type="PANTHER" id="PTHR11049">
    <property type="entry name" value="ACYL COENZYME A THIOESTER HYDROLASE"/>
    <property type="match status" value="1"/>
</dbReference>
<accession>A0A7S1T667</accession>
<proteinExistence type="predicted"/>
<protein>
    <recommendedName>
        <fullName evidence="2">HotDog ACOT-type domain-containing protein</fullName>
    </recommendedName>
</protein>
<organism evidence="3">
    <name type="scientific">Compsopogon caeruleus</name>
    <dbReference type="NCBI Taxonomy" id="31354"/>
    <lineage>
        <taxon>Eukaryota</taxon>
        <taxon>Rhodophyta</taxon>
        <taxon>Compsopogonophyceae</taxon>
        <taxon>Compsopogonales</taxon>
        <taxon>Compsopogonaceae</taxon>
        <taxon>Compsopogon</taxon>
    </lineage>
</organism>